<evidence type="ECO:0000313" key="8">
    <source>
        <dbReference type="EMBL" id="MFC3101829.1"/>
    </source>
</evidence>
<organism evidence="8 9">
    <name type="scientific">Alteraurantiacibacter lauratis</name>
    <dbReference type="NCBI Taxonomy" id="2054627"/>
    <lineage>
        <taxon>Bacteria</taxon>
        <taxon>Pseudomonadati</taxon>
        <taxon>Pseudomonadota</taxon>
        <taxon>Alphaproteobacteria</taxon>
        <taxon>Sphingomonadales</taxon>
        <taxon>Erythrobacteraceae</taxon>
        <taxon>Alteraurantiacibacter</taxon>
    </lineage>
</organism>
<dbReference type="PROSITE" id="PS50059">
    <property type="entry name" value="FKBP_PPIASE"/>
    <property type="match status" value="1"/>
</dbReference>
<keyword evidence="2 4" id="KW-0697">Rotamase</keyword>
<dbReference type="EC" id="5.2.1.8" evidence="5"/>
<dbReference type="Pfam" id="PF00254">
    <property type="entry name" value="FKBP_C"/>
    <property type="match status" value="1"/>
</dbReference>
<comment type="caution">
    <text evidence="8">The sequence shown here is derived from an EMBL/GenBank/DDBJ whole genome shotgun (WGS) entry which is preliminary data.</text>
</comment>
<proteinExistence type="inferred from homology"/>
<evidence type="ECO:0000313" key="9">
    <source>
        <dbReference type="Proteomes" id="UP001595378"/>
    </source>
</evidence>
<accession>A0ABV7EGH7</accession>
<keyword evidence="9" id="KW-1185">Reference proteome</keyword>
<dbReference type="InterPro" id="IPR046357">
    <property type="entry name" value="PPIase_dom_sf"/>
</dbReference>
<dbReference type="InterPro" id="IPR044609">
    <property type="entry name" value="FKBP2/11"/>
</dbReference>
<dbReference type="Gene3D" id="3.10.50.40">
    <property type="match status" value="1"/>
</dbReference>
<dbReference type="InterPro" id="IPR001179">
    <property type="entry name" value="PPIase_FKBP_dom"/>
</dbReference>
<dbReference type="GO" id="GO:0003755">
    <property type="term" value="F:peptidyl-prolyl cis-trans isomerase activity"/>
    <property type="evidence" value="ECO:0007669"/>
    <property type="project" value="UniProtKB-EC"/>
</dbReference>
<dbReference type="PANTHER" id="PTHR45779">
    <property type="entry name" value="PEPTIDYLPROLYL ISOMERASE"/>
    <property type="match status" value="1"/>
</dbReference>
<reference evidence="9" key="1">
    <citation type="journal article" date="2019" name="Int. J. Syst. Evol. Microbiol.">
        <title>The Global Catalogue of Microorganisms (GCM) 10K type strain sequencing project: providing services to taxonomists for standard genome sequencing and annotation.</title>
        <authorList>
            <consortium name="The Broad Institute Genomics Platform"/>
            <consortium name="The Broad Institute Genome Sequencing Center for Infectious Disease"/>
            <person name="Wu L."/>
            <person name="Ma J."/>
        </authorList>
    </citation>
    <scope>NUCLEOTIDE SEQUENCE [LARGE SCALE GENOMIC DNA]</scope>
    <source>
        <strain evidence="9">KCTC 52606</strain>
    </source>
</reference>
<dbReference type="Proteomes" id="UP001595378">
    <property type="component" value="Unassembled WGS sequence"/>
</dbReference>
<evidence type="ECO:0000256" key="2">
    <source>
        <dbReference type="ARBA" id="ARBA00023110"/>
    </source>
</evidence>
<evidence type="ECO:0000256" key="1">
    <source>
        <dbReference type="ARBA" id="ARBA00000971"/>
    </source>
</evidence>
<keyword evidence="3 4" id="KW-0413">Isomerase</keyword>
<sequence length="171" mass="17819">MKLIALSAALAVIALATPAAAQDSGPGAGMTRAEIMQSSAWYNRQQAALIELQPQDGWATLEGGVRFRRIAGDGTGPAPTVRDIVTVHYTGTLTNGTEFDSSRDGDPATFPLAQLVRGWQIAIPYMGVGDTAEIALPAELGYGARGAGPIPPGATLFFTIELLDVMVPPGR</sequence>
<protein>
    <recommendedName>
        <fullName evidence="5">Peptidyl-prolyl cis-trans isomerase</fullName>
        <ecNumber evidence="5">5.2.1.8</ecNumber>
    </recommendedName>
</protein>
<comment type="similarity">
    <text evidence="5">Belongs to the FKBP-type PPIase family.</text>
</comment>
<feature type="domain" description="PPIase FKBP-type" evidence="7">
    <location>
        <begin position="82"/>
        <end position="166"/>
    </location>
</feature>
<feature type="signal peptide" evidence="6">
    <location>
        <begin position="1"/>
        <end position="21"/>
    </location>
</feature>
<dbReference type="EMBL" id="JBHRSU010000035">
    <property type="protein sequence ID" value="MFC3101829.1"/>
    <property type="molecule type" value="Genomic_DNA"/>
</dbReference>
<evidence type="ECO:0000259" key="7">
    <source>
        <dbReference type="PROSITE" id="PS50059"/>
    </source>
</evidence>
<keyword evidence="6" id="KW-0732">Signal</keyword>
<evidence type="ECO:0000256" key="5">
    <source>
        <dbReference type="RuleBase" id="RU003915"/>
    </source>
</evidence>
<dbReference type="RefSeq" id="WP_336918678.1">
    <property type="nucleotide sequence ID" value="NZ_JBANRN010000006.1"/>
</dbReference>
<comment type="catalytic activity">
    <reaction evidence="1 4 5">
        <text>[protein]-peptidylproline (omega=180) = [protein]-peptidylproline (omega=0)</text>
        <dbReference type="Rhea" id="RHEA:16237"/>
        <dbReference type="Rhea" id="RHEA-COMP:10747"/>
        <dbReference type="Rhea" id="RHEA-COMP:10748"/>
        <dbReference type="ChEBI" id="CHEBI:83833"/>
        <dbReference type="ChEBI" id="CHEBI:83834"/>
        <dbReference type="EC" id="5.2.1.8"/>
    </reaction>
</comment>
<evidence type="ECO:0000256" key="4">
    <source>
        <dbReference type="PROSITE-ProRule" id="PRU00277"/>
    </source>
</evidence>
<evidence type="ECO:0000256" key="3">
    <source>
        <dbReference type="ARBA" id="ARBA00023235"/>
    </source>
</evidence>
<evidence type="ECO:0000256" key="6">
    <source>
        <dbReference type="SAM" id="SignalP"/>
    </source>
</evidence>
<dbReference type="PANTHER" id="PTHR45779:SF7">
    <property type="entry name" value="PEPTIDYLPROLYL ISOMERASE"/>
    <property type="match status" value="1"/>
</dbReference>
<name>A0ABV7EGH7_9SPHN</name>
<dbReference type="SUPFAM" id="SSF54534">
    <property type="entry name" value="FKBP-like"/>
    <property type="match status" value="1"/>
</dbReference>
<gene>
    <name evidence="8" type="ORF">ACFODK_13110</name>
</gene>
<feature type="chain" id="PRO_5045887754" description="Peptidyl-prolyl cis-trans isomerase" evidence="6">
    <location>
        <begin position="22"/>
        <end position="171"/>
    </location>
</feature>